<keyword evidence="8" id="KW-1185">Reference proteome</keyword>
<feature type="domain" description="HTH araC/xylS-type" evidence="5">
    <location>
        <begin position="185"/>
        <end position="283"/>
    </location>
</feature>
<dbReference type="InterPro" id="IPR009057">
    <property type="entry name" value="Homeodomain-like_sf"/>
</dbReference>
<reference evidence="6 9" key="2">
    <citation type="submission" date="2020-04" db="EMBL/GenBank/DDBJ databases">
        <authorList>
            <person name="Hitch T.C.A."/>
            <person name="Wylensek D."/>
            <person name="Clavel T."/>
        </authorList>
    </citation>
    <scope>NUCLEOTIDE SEQUENCE [LARGE SCALE GENOMIC DNA]</scope>
    <source>
        <strain evidence="6 9">COR2-253-APC-1A</strain>
    </source>
</reference>
<comment type="caution">
    <text evidence="7">The sequence shown here is derived from an EMBL/GenBank/DDBJ whole genome shotgun (WGS) entry which is preliminary data.</text>
</comment>
<dbReference type="PROSITE" id="PS01124">
    <property type="entry name" value="HTH_ARAC_FAMILY_2"/>
    <property type="match status" value="1"/>
</dbReference>
<dbReference type="Gene3D" id="1.10.10.60">
    <property type="entry name" value="Homeodomain-like"/>
    <property type="match status" value="1"/>
</dbReference>
<dbReference type="Pfam" id="PF12833">
    <property type="entry name" value="HTH_18"/>
    <property type="match status" value="1"/>
</dbReference>
<dbReference type="RefSeq" id="WP_116882539.1">
    <property type="nucleotide sequence ID" value="NZ_CAJKCJ010000145.1"/>
</dbReference>
<evidence type="ECO:0000313" key="6">
    <source>
        <dbReference type="EMBL" id="NMD87493.1"/>
    </source>
</evidence>
<evidence type="ECO:0000256" key="4">
    <source>
        <dbReference type="ARBA" id="ARBA00023163"/>
    </source>
</evidence>
<dbReference type="GO" id="GO:0043565">
    <property type="term" value="F:sequence-specific DNA binding"/>
    <property type="evidence" value="ECO:0007669"/>
    <property type="project" value="InterPro"/>
</dbReference>
<dbReference type="Pfam" id="PF02311">
    <property type="entry name" value="AraC_binding"/>
    <property type="match status" value="1"/>
</dbReference>
<dbReference type="InterPro" id="IPR003313">
    <property type="entry name" value="AraC-bd"/>
</dbReference>
<name>A0A2U1BA11_9BACT</name>
<dbReference type="Proteomes" id="UP000245959">
    <property type="component" value="Unassembled WGS sequence"/>
</dbReference>
<dbReference type="SMART" id="SM00342">
    <property type="entry name" value="HTH_ARAC"/>
    <property type="match status" value="1"/>
</dbReference>
<dbReference type="InterPro" id="IPR050204">
    <property type="entry name" value="AraC_XylS_family_regulators"/>
</dbReference>
<dbReference type="PANTHER" id="PTHR46796">
    <property type="entry name" value="HTH-TYPE TRANSCRIPTIONAL ACTIVATOR RHAS-RELATED"/>
    <property type="match status" value="1"/>
</dbReference>
<evidence type="ECO:0000256" key="2">
    <source>
        <dbReference type="ARBA" id="ARBA00023125"/>
    </source>
</evidence>
<evidence type="ECO:0000313" key="7">
    <source>
        <dbReference type="EMBL" id="PVY45510.1"/>
    </source>
</evidence>
<evidence type="ECO:0000313" key="9">
    <source>
        <dbReference type="Proteomes" id="UP000576225"/>
    </source>
</evidence>
<reference evidence="7 8" key="1">
    <citation type="submission" date="2018-04" db="EMBL/GenBank/DDBJ databases">
        <title>Genomic Encyclopedia of Type Strains, Phase IV (KMG-IV): sequencing the most valuable type-strain genomes for metagenomic binning, comparative biology and taxonomic classification.</title>
        <authorList>
            <person name="Goeker M."/>
        </authorList>
    </citation>
    <scope>NUCLEOTIDE SEQUENCE [LARGE SCALE GENOMIC DNA]</scope>
    <source>
        <strain evidence="7 8">DSM 14823</strain>
    </source>
</reference>
<evidence type="ECO:0000256" key="1">
    <source>
        <dbReference type="ARBA" id="ARBA00023015"/>
    </source>
</evidence>
<dbReference type="EMBL" id="QEKH01000002">
    <property type="protein sequence ID" value="PVY45510.1"/>
    <property type="molecule type" value="Genomic_DNA"/>
</dbReference>
<evidence type="ECO:0000313" key="8">
    <source>
        <dbReference type="Proteomes" id="UP000245959"/>
    </source>
</evidence>
<dbReference type="InterPro" id="IPR018060">
    <property type="entry name" value="HTH_AraC"/>
</dbReference>
<dbReference type="SUPFAM" id="SSF51215">
    <property type="entry name" value="Regulatory protein AraC"/>
    <property type="match status" value="1"/>
</dbReference>
<evidence type="ECO:0000256" key="3">
    <source>
        <dbReference type="ARBA" id="ARBA00023159"/>
    </source>
</evidence>
<accession>A0A2U1BA11</accession>
<organism evidence="7 8">
    <name type="scientific">Victivallis vadensis</name>
    <dbReference type="NCBI Taxonomy" id="172901"/>
    <lineage>
        <taxon>Bacteria</taxon>
        <taxon>Pseudomonadati</taxon>
        <taxon>Lentisphaerota</taxon>
        <taxon>Lentisphaeria</taxon>
        <taxon>Victivallales</taxon>
        <taxon>Victivallaceae</taxon>
        <taxon>Victivallis</taxon>
    </lineage>
</organism>
<evidence type="ECO:0000259" key="5">
    <source>
        <dbReference type="PROSITE" id="PS01124"/>
    </source>
</evidence>
<dbReference type="InterPro" id="IPR020449">
    <property type="entry name" value="Tscrpt_reg_AraC-type_HTH"/>
</dbReference>
<keyword evidence="1" id="KW-0805">Transcription regulation</keyword>
<sequence>MSQDEPERIHEHYSLFFSERTDRLHAMLTNCGHELTTSRSYVWDGLKRGQAELVIWQYTLSGMGRLRFGENEYPIPPGSAVLLVVPENHCYYLPEDSPYWRFLFVSVYGSELVRLVTDFRRSHGFLLQHGTDSPVVASAWELLKKCREKKLDNRYRASAAAYDFVMSLFSEPAGRGTHAQDDFLKRVHAYALANLSRPLSVGDLADAAGCSRWHFSRRFQQLEGKSPHEFVTDLKMRLAVRLLQTTNGSVKEVAENCGFEDASYFCKVFRNHYGVSPAGFRSGAES</sequence>
<dbReference type="ESTHER" id="9bact-d1n3w1">
    <property type="family name" value="Acetyl-esterase_deacetylase"/>
</dbReference>
<keyword evidence="3" id="KW-0010">Activator</keyword>
<keyword evidence="2" id="KW-0238">DNA-binding</keyword>
<dbReference type="PRINTS" id="PR00032">
    <property type="entry name" value="HTHARAC"/>
</dbReference>
<dbReference type="GO" id="GO:0003700">
    <property type="term" value="F:DNA-binding transcription factor activity"/>
    <property type="evidence" value="ECO:0007669"/>
    <property type="project" value="InterPro"/>
</dbReference>
<proteinExistence type="predicted"/>
<dbReference type="AlphaFoldDB" id="A0A2U1BA11"/>
<gene>
    <name evidence="7" type="ORF">C8D82_10281</name>
    <name evidence="6" type="ORF">HF882_12950</name>
</gene>
<dbReference type="SUPFAM" id="SSF46689">
    <property type="entry name" value="Homeodomain-like"/>
    <property type="match status" value="2"/>
</dbReference>
<dbReference type="PROSITE" id="PS00041">
    <property type="entry name" value="HTH_ARAC_FAMILY_1"/>
    <property type="match status" value="1"/>
</dbReference>
<protein>
    <submittedName>
        <fullName evidence="7">AraC family transcriptional regulator</fullName>
    </submittedName>
</protein>
<dbReference type="EMBL" id="JABAEW010000025">
    <property type="protein sequence ID" value="NMD87493.1"/>
    <property type="molecule type" value="Genomic_DNA"/>
</dbReference>
<dbReference type="Proteomes" id="UP000576225">
    <property type="component" value="Unassembled WGS sequence"/>
</dbReference>
<dbReference type="GeneID" id="78293871"/>
<keyword evidence="4" id="KW-0804">Transcription</keyword>
<dbReference type="InterPro" id="IPR018062">
    <property type="entry name" value="HTH_AraC-typ_CS"/>
</dbReference>
<dbReference type="InterPro" id="IPR037923">
    <property type="entry name" value="HTH-like"/>
</dbReference>